<comment type="caution">
    <text evidence="1">The sequence shown here is derived from an EMBL/GenBank/DDBJ whole genome shotgun (WGS) entry which is preliminary data.</text>
</comment>
<dbReference type="EMBL" id="BMAU01021070">
    <property type="protein sequence ID" value="GFX89343.1"/>
    <property type="molecule type" value="Genomic_DNA"/>
</dbReference>
<proteinExistence type="predicted"/>
<gene>
    <name evidence="1" type="primary">X975_14237</name>
    <name evidence="1" type="ORF">TNCV_2201851</name>
</gene>
<dbReference type="AlphaFoldDB" id="A0A8X6UZJ7"/>
<evidence type="ECO:0000313" key="2">
    <source>
        <dbReference type="Proteomes" id="UP000887159"/>
    </source>
</evidence>
<reference evidence="1" key="1">
    <citation type="submission" date="2020-08" db="EMBL/GenBank/DDBJ databases">
        <title>Multicomponent nature underlies the extraordinary mechanical properties of spider dragline silk.</title>
        <authorList>
            <person name="Kono N."/>
            <person name="Nakamura H."/>
            <person name="Mori M."/>
            <person name="Yoshida Y."/>
            <person name="Ohtoshi R."/>
            <person name="Malay A.D."/>
            <person name="Moran D.A.P."/>
            <person name="Tomita M."/>
            <person name="Numata K."/>
            <person name="Arakawa K."/>
        </authorList>
    </citation>
    <scope>NUCLEOTIDE SEQUENCE</scope>
</reference>
<protein>
    <submittedName>
        <fullName evidence="1">Transposable element Tcb2 transposase</fullName>
    </submittedName>
</protein>
<sequence>MEAGRLARQLGRSEFTVMNCWDQWTEETSFTWRPGSGHPRQVSRRGDRHIIRHAHVEPIASLDVVQIQAAPALQASVSSRTIASHLAEGYLISLRPFTCAANNTHPPTPPFGVVPRTTGLDCNGIEPGRIQRRM</sequence>
<evidence type="ECO:0000313" key="1">
    <source>
        <dbReference type="EMBL" id="GFX89343.1"/>
    </source>
</evidence>
<keyword evidence="2" id="KW-1185">Reference proteome</keyword>
<organism evidence="1 2">
    <name type="scientific">Trichonephila clavipes</name>
    <name type="common">Golden silk orbweaver</name>
    <name type="synonym">Nephila clavipes</name>
    <dbReference type="NCBI Taxonomy" id="2585209"/>
    <lineage>
        <taxon>Eukaryota</taxon>
        <taxon>Metazoa</taxon>
        <taxon>Ecdysozoa</taxon>
        <taxon>Arthropoda</taxon>
        <taxon>Chelicerata</taxon>
        <taxon>Arachnida</taxon>
        <taxon>Araneae</taxon>
        <taxon>Araneomorphae</taxon>
        <taxon>Entelegynae</taxon>
        <taxon>Araneoidea</taxon>
        <taxon>Nephilidae</taxon>
        <taxon>Trichonephila</taxon>
    </lineage>
</organism>
<dbReference type="Proteomes" id="UP000887159">
    <property type="component" value="Unassembled WGS sequence"/>
</dbReference>
<accession>A0A8X6UZJ7</accession>
<name>A0A8X6UZJ7_TRICX</name>